<keyword evidence="3" id="KW-1185">Reference proteome</keyword>
<sequence length="451" mass="48915">MSVGSLTAKVVLDNPKHIYCGNEEAVTGHVLVRYHSMSSAELFGPLAVSVTFRGRAKSKIYKNNGNNRTIYRGRAPLFSFSKSIFDGPIKMVPNEAKEIPFALSFPGAIQQVLSQGNWDADGRFSIDVGDPLPPTFNIVYHGFAHRFDAFTEYRICTTLSMRGIDIKLPNADDESNSALVPYEQHPTPKSQALPLPKTLNHNVRLQNALLMPEASRPTGFKAKTKALLSSDYYPEYHFDVLTLCPQKLFLGQPITLEIRVQPNDARSTAPVRPDITLSAGVLVSIQAQTVARAERGIFSSPESSGNETVLTLTASSPDLQEPFGKANDWTKVVVTKPIFGVPSGFSTYNILRRYTVKVSFSVLAAGKSTKVEKELSVMILPPVEGEAANGDHGRGGSMAGPSRHVVGDDDAEVLPGYERPPEYGDGHSIDEVGSAAGKMDLRKGKANAVAV</sequence>
<dbReference type="Proteomes" id="UP000192596">
    <property type="component" value="Unassembled WGS sequence"/>
</dbReference>
<feature type="region of interest" description="Disordered" evidence="1">
    <location>
        <begin position="386"/>
        <end position="436"/>
    </location>
</feature>
<evidence type="ECO:0008006" key="4">
    <source>
        <dbReference type="Google" id="ProtNLM"/>
    </source>
</evidence>
<feature type="compositionally biased region" description="Basic and acidic residues" evidence="1">
    <location>
        <begin position="419"/>
        <end position="430"/>
    </location>
</feature>
<gene>
    <name evidence="2" type="ORF">B0A48_01587</name>
</gene>
<reference evidence="3" key="1">
    <citation type="submission" date="2017-03" db="EMBL/GenBank/DDBJ databases">
        <title>Genomes of endolithic fungi from Antarctica.</title>
        <authorList>
            <person name="Coleine C."/>
            <person name="Masonjones S."/>
            <person name="Stajich J.E."/>
        </authorList>
    </citation>
    <scope>NUCLEOTIDE SEQUENCE [LARGE SCALE GENOMIC DNA]</scope>
    <source>
        <strain evidence="3">CCFEE 5527</strain>
    </source>
</reference>
<evidence type="ECO:0000256" key="1">
    <source>
        <dbReference type="SAM" id="MobiDB-lite"/>
    </source>
</evidence>
<dbReference type="OrthoDB" id="2333384at2759"/>
<accession>A0A1V8TPQ4</accession>
<proteinExistence type="predicted"/>
<evidence type="ECO:0000313" key="2">
    <source>
        <dbReference type="EMBL" id="OQO13359.1"/>
    </source>
</evidence>
<dbReference type="InterPro" id="IPR014752">
    <property type="entry name" value="Arrestin-like_C"/>
</dbReference>
<dbReference type="InParanoid" id="A0A1V8TPQ4"/>
<dbReference type="EMBL" id="NAJO01000003">
    <property type="protein sequence ID" value="OQO13359.1"/>
    <property type="molecule type" value="Genomic_DNA"/>
</dbReference>
<evidence type="ECO:0000313" key="3">
    <source>
        <dbReference type="Proteomes" id="UP000192596"/>
    </source>
</evidence>
<organism evidence="2 3">
    <name type="scientific">Cryoendolithus antarcticus</name>
    <dbReference type="NCBI Taxonomy" id="1507870"/>
    <lineage>
        <taxon>Eukaryota</taxon>
        <taxon>Fungi</taxon>
        <taxon>Dikarya</taxon>
        <taxon>Ascomycota</taxon>
        <taxon>Pezizomycotina</taxon>
        <taxon>Dothideomycetes</taxon>
        <taxon>Dothideomycetidae</taxon>
        <taxon>Cladosporiales</taxon>
        <taxon>Cladosporiaceae</taxon>
        <taxon>Cryoendolithus</taxon>
    </lineage>
</organism>
<protein>
    <recommendedName>
        <fullName evidence="4">Arrestin-like N-terminal domain-containing protein</fullName>
    </recommendedName>
</protein>
<dbReference type="AlphaFoldDB" id="A0A1V8TPQ4"/>
<dbReference type="Gene3D" id="2.60.40.640">
    <property type="match status" value="1"/>
</dbReference>
<comment type="caution">
    <text evidence="2">The sequence shown here is derived from an EMBL/GenBank/DDBJ whole genome shotgun (WGS) entry which is preliminary data.</text>
</comment>
<name>A0A1V8TPQ4_9PEZI</name>